<dbReference type="EMBL" id="JACWLN010000001">
    <property type="protein sequence ID" value="MBD1259507.1"/>
    <property type="molecule type" value="Genomic_DNA"/>
</dbReference>
<dbReference type="EMBL" id="QGGQ01000002">
    <property type="protein sequence ID" value="PWK25072.1"/>
    <property type="molecule type" value="Genomic_DNA"/>
</dbReference>
<dbReference type="RefSeq" id="WP_109649581.1">
    <property type="nucleotide sequence ID" value="NZ_JACWLN010000001.1"/>
</dbReference>
<name>A0A316E6C1_9FLAO</name>
<evidence type="ECO:0000259" key="1">
    <source>
        <dbReference type="Pfam" id="PF18990"/>
    </source>
</evidence>
<dbReference type="Proteomes" id="UP000245667">
    <property type="component" value="Unassembled WGS sequence"/>
</dbReference>
<keyword evidence="5" id="KW-1185">Reference proteome</keyword>
<dbReference type="AlphaFoldDB" id="A0A316E6C1"/>
<reference evidence="2 5" key="2">
    <citation type="submission" date="2020-07" db="EMBL/GenBank/DDBJ databases">
        <title>The draft genome sequence of Maribacter polysiphoniae KCTC 22021.</title>
        <authorList>
            <person name="Mu L."/>
        </authorList>
    </citation>
    <scope>NUCLEOTIDE SEQUENCE [LARGE SCALE GENOMIC DNA]</scope>
    <source>
        <strain evidence="2 5">KCTC 22021</strain>
    </source>
</reference>
<reference evidence="3 4" key="1">
    <citation type="submission" date="2018-05" db="EMBL/GenBank/DDBJ databases">
        <title>Genomic Encyclopedia of Archaeal and Bacterial Type Strains, Phase II (KMG-II): from individual species to whole genera.</title>
        <authorList>
            <person name="Goeker M."/>
        </authorList>
    </citation>
    <scope>NUCLEOTIDE SEQUENCE [LARGE SCALE GENOMIC DNA]</scope>
    <source>
        <strain evidence="3 4">DSM 23514</strain>
    </source>
</reference>
<organism evidence="3 4">
    <name type="scientific">Maribacter polysiphoniae</name>
    <dbReference type="NCBI Taxonomy" id="429344"/>
    <lineage>
        <taxon>Bacteria</taxon>
        <taxon>Pseudomonadati</taxon>
        <taxon>Bacteroidota</taxon>
        <taxon>Flavobacteriia</taxon>
        <taxon>Flavobacteriales</taxon>
        <taxon>Flavobacteriaceae</taxon>
        <taxon>Maribacter</taxon>
    </lineage>
</organism>
<proteinExistence type="predicted"/>
<sequence>MIARKYFIITALWAGLFVHAQNKQLLYDFTEVPQALMINPGMETDFSWYAGIPALSGISFQAGSSGISVNDIFADDGLDINDKVRDRAIYGMSIQDELSGTYQVEIFNGGFRGKDPSVFYSFGLYNEGDAIGYWFRDYAILGYEGNADRLNQRFDLSHLKTRGEMLNVFHFGVNKKVSSDLILGARGKIYSSIFDFNSVNNDGYFVTTEGENNVYASTLNADLELRTSGVNAIDHALDDDNVPATIIKRGLFGGNLGLGVDLGFTYYLNPQTVVTGSLLDLGFIYHANDVENFSLQGEATIEGMEIILPDALSDPNQDFWQNLVDDVEGFIPFEKETTGYLTFRPTKLYGSIRYNFGEPMQGSAQCDCDYRTSGKGPNAVKYRNSIGGQLYVINRPRGPQSAITAFYQRRFGNFMAMKATYTADKFTFTNIGLGASIQVGPVNFYLMADNLLAYRNIADSNYTSFQFGLNIISWGKK</sequence>
<accession>A0A316E6C1</accession>
<gene>
    <name evidence="2" type="ORF">HZY62_02820</name>
    <name evidence="3" type="ORF">LX92_01441</name>
</gene>
<evidence type="ECO:0000313" key="5">
    <source>
        <dbReference type="Proteomes" id="UP000651837"/>
    </source>
</evidence>
<dbReference type="InterPro" id="IPR043781">
    <property type="entry name" value="DUF5723"/>
</dbReference>
<dbReference type="Proteomes" id="UP000651837">
    <property type="component" value="Unassembled WGS sequence"/>
</dbReference>
<protein>
    <recommendedName>
        <fullName evidence="1">DUF5723 domain-containing protein</fullName>
    </recommendedName>
</protein>
<evidence type="ECO:0000313" key="2">
    <source>
        <dbReference type="EMBL" id="MBD1259507.1"/>
    </source>
</evidence>
<comment type="caution">
    <text evidence="3">The sequence shown here is derived from an EMBL/GenBank/DDBJ whole genome shotgun (WGS) entry which is preliminary data.</text>
</comment>
<feature type="domain" description="DUF5723" evidence="1">
    <location>
        <begin position="40"/>
        <end position="449"/>
    </location>
</feature>
<dbReference type="Pfam" id="PF18990">
    <property type="entry name" value="DUF5723"/>
    <property type="match status" value="1"/>
</dbReference>
<evidence type="ECO:0000313" key="3">
    <source>
        <dbReference type="EMBL" id="PWK25072.1"/>
    </source>
</evidence>
<evidence type="ECO:0000313" key="4">
    <source>
        <dbReference type="Proteomes" id="UP000245667"/>
    </source>
</evidence>
<dbReference type="OrthoDB" id="975426at2"/>